<evidence type="ECO:0000256" key="1">
    <source>
        <dbReference type="SAM" id="MobiDB-lite"/>
    </source>
</evidence>
<protein>
    <submittedName>
        <fullName evidence="2">Neuroguidin</fullName>
    </submittedName>
</protein>
<feature type="compositionally biased region" description="Low complexity" evidence="1">
    <location>
        <begin position="170"/>
        <end position="179"/>
    </location>
</feature>
<feature type="compositionally biased region" description="Polar residues" evidence="1">
    <location>
        <begin position="324"/>
        <end position="339"/>
    </location>
</feature>
<dbReference type="PANTHER" id="PTHR13237">
    <property type="entry name" value="SOMETHING ABOUT SILENCING PROTEIN 10-RELATED"/>
    <property type="match status" value="1"/>
</dbReference>
<feature type="region of interest" description="Disordered" evidence="1">
    <location>
        <begin position="169"/>
        <end position="190"/>
    </location>
</feature>
<dbReference type="OrthoDB" id="203440at2759"/>
<feature type="compositionally biased region" description="Basic residues" evidence="1">
    <location>
        <begin position="341"/>
        <end position="353"/>
    </location>
</feature>
<dbReference type="InterPro" id="IPR007146">
    <property type="entry name" value="Sas10/Utp3/C1D"/>
</dbReference>
<dbReference type="Pfam" id="PF04000">
    <property type="entry name" value="Sas10_Utp3"/>
    <property type="match status" value="1"/>
</dbReference>
<accession>A0A1R1XH34</accession>
<evidence type="ECO:0000313" key="3">
    <source>
        <dbReference type="Proteomes" id="UP000187429"/>
    </source>
</evidence>
<dbReference type="PANTHER" id="PTHR13237:SF9">
    <property type="entry name" value="NEUROGUIDIN"/>
    <property type="match status" value="1"/>
</dbReference>
<feature type="region of interest" description="Disordered" evidence="1">
    <location>
        <begin position="117"/>
        <end position="143"/>
    </location>
</feature>
<evidence type="ECO:0000313" key="2">
    <source>
        <dbReference type="EMBL" id="OMJ13944.1"/>
    </source>
</evidence>
<sequence>MALEIDKFTSHLSQISNLANELAFVVDKLSENVSSKDYETEQGISLLTIKYYTLLEYVSNLSFVATLKLNKVDIESHPVIDRLIENRLYLEKIKPIEQRMRYQIDKLIRTALTANSNDPQISSSKLGSTNPDDIASQQVDPLNQDESESLYKPKLDSLMASAKAQGILESRSSSSLQQSDPNKAYQPPKLIPVHYDEDDSLKAKREKAELRLKERAKKSQIINELISEFDARPEKSSSWGTSSTVGVAQNEKFEADRLHREKYEEDNFIRMTISKKDKKRLKQGTLRLDDEFAGLEDFAGIDTLSRAASSSNAKRKNVVEKRAPSSSSTASINPFSNPSAKKLKSGKFQSRKR</sequence>
<name>A0A1R1XH34_9FUNG</name>
<proteinExistence type="predicted"/>
<dbReference type="AlphaFoldDB" id="A0A1R1XH34"/>
<dbReference type="GO" id="GO:0000462">
    <property type="term" value="P:maturation of SSU-rRNA from tricistronic rRNA transcript (SSU-rRNA, 5.8S rRNA, LSU-rRNA)"/>
    <property type="evidence" value="ECO:0007669"/>
    <property type="project" value="TreeGrafter"/>
</dbReference>
<comment type="caution">
    <text evidence="2">The sequence shown here is derived from an EMBL/GenBank/DDBJ whole genome shotgun (WGS) entry which is preliminary data.</text>
</comment>
<feature type="region of interest" description="Disordered" evidence="1">
    <location>
        <begin position="309"/>
        <end position="353"/>
    </location>
</feature>
<keyword evidence="3" id="KW-1185">Reference proteome</keyword>
<dbReference type="Proteomes" id="UP000187429">
    <property type="component" value="Unassembled WGS sequence"/>
</dbReference>
<feature type="compositionally biased region" description="Polar residues" evidence="1">
    <location>
        <begin position="117"/>
        <end position="141"/>
    </location>
</feature>
<dbReference type="EMBL" id="LSSM01004847">
    <property type="protein sequence ID" value="OMJ13944.1"/>
    <property type="molecule type" value="Genomic_DNA"/>
</dbReference>
<gene>
    <name evidence="2" type="ORF">AYI69_g8791</name>
</gene>
<reference evidence="3" key="1">
    <citation type="submission" date="2017-01" db="EMBL/GenBank/DDBJ databases">
        <authorList>
            <person name="Wang Y."/>
            <person name="White M."/>
            <person name="Kvist S."/>
            <person name="Moncalvo J.-M."/>
        </authorList>
    </citation>
    <scope>NUCLEOTIDE SEQUENCE [LARGE SCALE GENOMIC DNA]</scope>
    <source>
        <strain evidence="3">ID-206-W2</strain>
    </source>
</reference>
<dbReference type="GO" id="GO:0032040">
    <property type="term" value="C:small-subunit processome"/>
    <property type="evidence" value="ECO:0007669"/>
    <property type="project" value="TreeGrafter"/>
</dbReference>
<organism evidence="2 3">
    <name type="scientific">Smittium culicis</name>
    <dbReference type="NCBI Taxonomy" id="133412"/>
    <lineage>
        <taxon>Eukaryota</taxon>
        <taxon>Fungi</taxon>
        <taxon>Fungi incertae sedis</taxon>
        <taxon>Zoopagomycota</taxon>
        <taxon>Kickxellomycotina</taxon>
        <taxon>Harpellomycetes</taxon>
        <taxon>Harpellales</taxon>
        <taxon>Legeriomycetaceae</taxon>
        <taxon>Smittium</taxon>
    </lineage>
</organism>